<dbReference type="Gene3D" id="3.80.10.10">
    <property type="entry name" value="Ribonuclease Inhibitor"/>
    <property type="match status" value="1"/>
</dbReference>
<evidence type="ECO:0000313" key="2">
    <source>
        <dbReference type="Proteomes" id="UP000284706"/>
    </source>
</evidence>
<proteinExistence type="predicted"/>
<reference evidence="1 2" key="1">
    <citation type="journal article" date="2018" name="Evol. Lett.">
        <title>Horizontal gene cluster transfer increased hallucinogenic mushroom diversity.</title>
        <authorList>
            <person name="Reynolds H.T."/>
            <person name="Vijayakumar V."/>
            <person name="Gluck-Thaler E."/>
            <person name="Korotkin H.B."/>
            <person name="Matheny P.B."/>
            <person name="Slot J.C."/>
        </authorList>
    </citation>
    <scope>NUCLEOTIDE SEQUENCE [LARGE SCALE GENOMIC DNA]</scope>
    <source>
        <strain evidence="1 2">SRW20</strain>
    </source>
</reference>
<dbReference type="EMBL" id="NHYE01005438">
    <property type="protein sequence ID" value="PPQ72802.1"/>
    <property type="molecule type" value="Genomic_DNA"/>
</dbReference>
<dbReference type="SUPFAM" id="SSF52047">
    <property type="entry name" value="RNI-like"/>
    <property type="match status" value="1"/>
</dbReference>
<dbReference type="AlphaFoldDB" id="A0A409W2T3"/>
<dbReference type="Proteomes" id="UP000284706">
    <property type="component" value="Unassembled WGS sequence"/>
</dbReference>
<evidence type="ECO:0000313" key="1">
    <source>
        <dbReference type="EMBL" id="PPQ72802.1"/>
    </source>
</evidence>
<sequence>MKYVPCFRRSSSPTTADHLPVEILEQIFLLYVHGPESDPEPNRLDGHSMSSQLDCRSSPLILSQVNHRWRLVTQGHPSLWNSLHIVVGKPFSTIIRTAAHWISLSADLPLTLSLAMWDIAEEPASADISMKLIGLFVAHYDRWKNISFWFSRRFFSCHFRLPNRQPLMLEAVEVHQQWLECFDEFDSDIVSLFSSSCLRTVVWTFDWFDIHDLLVEFPSWKNLRCFKHACPDATQNFLTPAQIIDILENCSVLEHLEVVMIREHNIFPTGLPITNSTTHHHLRVLKLTSHPDDSTTLFRWVNLPMLEEIHLDYDSEYVGGSITTTAEALLDMLGRSSCTLQKFALRDTSGPVHVLDKILKAQQLRSLRSFAFVGRQSSAVIDTLTRNVTDPFSLATLPLLEHLELGNNGRDIKVSTESVLRMLESRITVSQQRSHIHQLSALKHVKLAIHPIGTWDYLKIMWLASQTCRITPCESTYIPPSIRRFNLVWKFMGLIEQFP</sequence>
<accession>A0A409W2T3</accession>
<dbReference type="OrthoDB" id="3071018at2759"/>
<dbReference type="InterPro" id="IPR032675">
    <property type="entry name" value="LRR_dom_sf"/>
</dbReference>
<dbReference type="STRING" id="231916.A0A409W2T3"/>
<organism evidence="1 2">
    <name type="scientific">Gymnopilus dilepis</name>
    <dbReference type="NCBI Taxonomy" id="231916"/>
    <lineage>
        <taxon>Eukaryota</taxon>
        <taxon>Fungi</taxon>
        <taxon>Dikarya</taxon>
        <taxon>Basidiomycota</taxon>
        <taxon>Agaricomycotina</taxon>
        <taxon>Agaricomycetes</taxon>
        <taxon>Agaricomycetidae</taxon>
        <taxon>Agaricales</taxon>
        <taxon>Agaricineae</taxon>
        <taxon>Hymenogastraceae</taxon>
        <taxon>Gymnopilus</taxon>
    </lineage>
</organism>
<protein>
    <submittedName>
        <fullName evidence="1">Uncharacterized protein</fullName>
    </submittedName>
</protein>
<keyword evidence="2" id="KW-1185">Reference proteome</keyword>
<comment type="caution">
    <text evidence="1">The sequence shown here is derived from an EMBL/GenBank/DDBJ whole genome shotgun (WGS) entry which is preliminary data.</text>
</comment>
<gene>
    <name evidence="1" type="ORF">CVT26_003322</name>
</gene>
<dbReference type="InParanoid" id="A0A409W2T3"/>
<name>A0A409W2T3_9AGAR</name>